<dbReference type="Gene3D" id="1.10.1740.10">
    <property type="match status" value="1"/>
</dbReference>
<feature type="compositionally biased region" description="Acidic residues" evidence="6">
    <location>
        <begin position="107"/>
        <end position="117"/>
    </location>
</feature>
<keyword evidence="4" id="KW-0238">DNA-binding</keyword>
<dbReference type="InterPro" id="IPR013325">
    <property type="entry name" value="RNA_pol_sigma_r2"/>
</dbReference>
<gene>
    <name evidence="9" type="ORF">FHP91_19280</name>
</gene>
<dbReference type="InterPro" id="IPR036388">
    <property type="entry name" value="WH-like_DNA-bd_sf"/>
</dbReference>
<dbReference type="NCBIfam" id="TIGR02937">
    <property type="entry name" value="sigma70-ECF"/>
    <property type="match status" value="1"/>
</dbReference>
<protein>
    <submittedName>
        <fullName evidence="9">Sigma-70 family RNA polymerase sigma factor</fullName>
    </submittedName>
</protein>
<dbReference type="InterPro" id="IPR007630">
    <property type="entry name" value="RNA_pol_sigma70_r4"/>
</dbReference>
<organism evidence="9 10">
    <name type="scientific">Denitromonas halophila</name>
    <dbReference type="NCBI Taxonomy" id="1629404"/>
    <lineage>
        <taxon>Bacteria</taxon>
        <taxon>Pseudomonadati</taxon>
        <taxon>Pseudomonadota</taxon>
        <taxon>Betaproteobacteria</taxon>
        <taxon>Rhodocyclales</taxon>
        <taxon>Zoogloeaceae</taxon>
        <taxon>Denitromonas</taxon>
    </lineage>
</organism>
<feature type="domain" description="RNA polymerase sigma-70 region 2" evidence="7">
    <location>
        <begin position="31"/>
        <end position="98"/>
    </location>
</feature>
<proteinExistence type="inferred from homology"/>
<keyword evidence="5" id="KW-0804">Transcription</keyword>
<name>A0A557QFC3_9RHOO</name>
<dbReference type="InterPro" id="IPR039425">
    <property type="entry name" value="RNA_pol_sigma-70-like"/>
</dbReference>
<dbReference type="InterPro" id="IPR014284">
    <property type="entry name" value="RNA_pol_sigma-70_dom"/>
</dbReference>
<feature type="region of interest" description="Disordered" evidence="6">
    <location>
        <begin position="100"/>
        <end position="119"/>
    </location>
</feature>
<evidence type="ECO:0000256" key="1">
    <source>
        <dbReference type="ARBA" id="ARBA00010641"/>
    </source>
</evidence>
<dbReference type="InterPro" id="IPR013324">
    <property type="entry name" value="RNA_pol_sigma_r3/r4-like"/>
</dbReference>
<dbReference type="SUPFAM" id="SSF88946">
    <property type="entry name" value="Sigma2 domain of RNA polymerase sigma factors"/>
    <property type="match status" value="1"/>
</dbReference>
<comment type="similarity">
    <text evidence="1">Belongs to the sigma-70 factor family. ECF subfamily.</text>
</comment>
<dbReference type="EMBL" id="VMNK01000019">
    <property type="protein sequence ID" value="TVO51607.1"/>
    <property type="molecule type" value="Genomic_DNA"/>
</dbReference>
<dbReference type="GO" id="GO:0006352">
    <property type="term" value="P:DNA-templated transcription initiation"/>
    <property type="evidence" value="ECO:0007669"/>
    <property type="project" value="InterPro"/>
</dbReference>
<accession>A0A557QFC3</accession>
<dbReference type="InterPro" id="IPR007627">
    <property type="entry name" value="RNA_pol_sigma70_r2"/>
</dbReference>
<keyword evidence="3" id="KW-0731">Sigma factor</keyword>
<comment type="caution">
    <text evidence="9">The sequence shown here is derived from an EMBL/GenBank/DDBJ whole genome shotgun (WGS) entry which is preliminary data.</text>
</comment>
<evidence type="ECO:0000256" key="4">
    <source>
        <dbReference type="ARBA" id="ARBA00023125"/>
    </source>
</evidence>
<dbReference type="PANTHER" id="PTHR43133">
    <property type="entry name" value="RNA POLYMERASE ECF-TYPE SIGMA FACTO"/>
    <property type="match status" value="1"/>
</dbReference>
<dbReference type="CDD" id="cd06171">
    <property type="entry name" value="Sigma70_r4"/>
    <property type="match status" value="1"/>
</dbReference>
<evidence type="ECO:0000256" key="6">
    <source>
        <dbReference type="SAM" id="MobiDB-lite"/>
    </source>
</evidence>
<keyword evidence="10" id="KW-1185">Reference proteome</keyword>
<evidence type="ECO:0000313" key="10">
    <source>
        <dbReference type="Proteomes" id="UP000319502"/>
    </source>
</evidence>
<dbReference type="AlphaFoldDB" id="A0A557QFC3"/>
<dbReference type="Pfam" id="PF04542">
    <property type="entry name" value="Sigma70_r2"/>
    <property type="match status" value="1"/>
</dbReference>
<dbReference type="Gene3D" id="1.10.10.10">
    <property type="entry name" value="Winged helix-like DNA-binding domain superfamily/Winged helix DNA-binding domain"/>
    <property type="match status" value="1"/>
</dbReference>
<dbReference type="RefSeq" id="WP_144311127.1">
    <property type="nucleotide sequence ID" value="NZ_VMNK01000019.1"/>
</dbReference>
<dbReference type="GO" id="GO:0003677">
    <property type="term" value="F:DNA binding"/>
    <property type="evidence" value="ECO:0007669"/>
    <property type="project" value="UniProtKB-KW"/>
</dbReference>
<feature type="domain" description="RNA polymerase sigma-70 region 4" evidence="8">
    <location>
        <begin position="135"/>
        <end position="183"/>
    </location>
</feature>
<keyword evidence="2" id="KW-0805">Transcription regulation</keyword>
<dbReference type="PANTHER" id="PTHR43133:SF8">
    <property type="entry name" value="RNA POLYMERASE SIGMA FACTOR HI_1459-RELATED"/>
    <property type="match status" value="1"/>
</dbReference>
<evidence type="ECO:0000259" key="7">
    <source>
        <dbReference type="Pfam" id="PF04542"/>
    </source>
</evidence>
<dbReference type="Proteomes" id="UP000319502">
    <property type="component" value="Unassembled WGS sequence"/>
</dbReference>
<evidence type="ECO:0000256" key="2">
    <source>
        <dbReference type="ARBA" id="ARBA00023015"/>
    </source>
</evidence>
<evidence type="ECO:0000256" key="3">
    <source>
        <dbReference type="ARBA" id="ARBA00023082"/>
    </source>
</evidence>
<dbReference type="Pfam" id="PF04545">
    <property type="entry name" value="Sigma70_r4"/>
    <property type="match status" value="1"/>
</dbReference>
<evidence type="ECO:0000259" key="8">
    <source>
        <dbReference type="Pfam" id="PF04545"/>
    </source>
</evidence>
<dbReference type="OrthoDB" id="9784272at2"/>
<evidence type="ECO:0000256" key="5">
    <source>
        <dbReference type="ARBA" id="ARBA00023163"/>
    </source>
</evidence>
<reference evidence="9 10" key="1">
    <citation type="submission" date="2019-07" db="EMBL/GenBank/DDBJ databases">
        <title>The pathways for chlorine oxyanion respiration interact through the shared metabolite chlorate.</title>
        <authorList>
            <person name="Barnum T.P."/>
            <person name="Cheng Y."/>
            <person name="Hill K.A."/>
            <person name="Lucas L.N."/>
            <person name="Carlson H.K."/>
            <person name="Coates J.D."/>
        </authorList>
    </citation>
    <scope>NUCLEOTIDE SEQUENCE [LARGE SCALE GENOMIC DNA]</scope>
    <source>
        <strain evidence="9 10">SFB-3</strain>
    </source>
</reference>
<dbReference type="GO" id="GO:0016987">
    <property type="term" value="F:sigma factor activity"/>
    <property type="evidence" value="ECO:0007669"/>
    <property type="project" value="UniProtKB-KW"/>
</dbReference>
<evidence type="ECO:0000313" key="9">
    <source>
        <dbReference type="EMBL" id="TVO51607.1"/>
    </source>
</evidence>
<sequence>MTDTPPLATLPDEDLMLLVARGLVREPAAELFNRHNRALFNYLAWLAQGNLGEAEDIAQSTWIRVLSRCGDYTPTAAFRTFLFQIARNLWLDARGSAWQRHSTPEETAPEASDDGDLSPDTVLALQQDSQRVHAALLTLPAQQREAIALRFFADMSVDDIAATVGVGFETVKSRLRCAFRHLRTELERAT</sequence>
<dbReference type="SUPFAM" id="SSF88659">
    <property type="entry name" value="Sigma3 and sigma4 domains of RNA polymerase sigma factors"/>
    <property type="match status" value="1"/>
</dbReference>